<evidence type="ECO:0000313" key="2">
    <source>
        <dbReference type="EMBL" id="PWZ18318.1"/>
    </source>
</evidence>
<dbReference type="AlphaFoldDB" id="A0A3L6ECN7"/>
<protein>
    <submittedName>
        <fullName evidence="2">Uncharacterized protein</fullName>
    </submittedName>
</protein>
<dbReference type="EMBL" id="NCVQ01000007">
    <property type="protein sequence ID" value="PWZ18318.1"/>
    <property type="molecule type" value="Genomic_DNA"/>
</dbReference>
<reference evidence="2 3" key="1">
    <citation type="journal article" date="2018" name="Nat. Genet.">
        <title>Extensive intraspecific gene order and gene structural variations between Mo17 and other maize genomes.</title>
        <authorList>
            <person name="Sun S."/>
            <person name="Zhou Y."/>
            <person name="Chen J."/>
            <person name="Shi J."/>
            <person name="Zhao H."/>
            <person name="Zhao H."/>
            <person name="Song W."/>
            <person name="Zhang M."/>
            <person name="Cui Y."/>
            <person name="Dong X."/>
            <person name="Liu H."/>
            <person name="Ma X."/>
            <person name="Jiao Y."/>
            <person name="Wang B."/>
            <person name="Wei X."/>
            <person name="Stein J.C."/>
            <person name="Glaubitz J.C."/>
            <person name="Lu F."/>
            <person name="Yu G."/>
            <person name="Liang C."/>
            <person name="Fengler K."/>
            <person name="Li B."/>
            <person name="Rafalski A."/>
            <person name="Schnable P.S."/>
            <person name="Ware D.H."/>
            <person name="Buckler E.S."/>
            <person name="Lai J."/>
        </authorList>
    </citation>
    <scope>NUCLEOTIDE SEQUENCE [LARGE SCALE GENOMIC DNA]</scope>
    <source>
        <strain evidence="3">cv. Missouri 17</strain>
        <tissue evidence="2">Seedling</tissue>
    </source>
</reference>
<organism evidence="2 3">
    <name type="scientific">Zea mays</name>
    <name type="common">Maize</name>
    <dbReference type="NCBI Taxonomy" id="4577"/>
    <lineage>
        <taxon>Eukaryota</taxon>
        <taxon>Viridiplantae</taxon>
        <taxon>Streptophyta</taxon>
        <taxon>Embryophyta</taxon>
        <taxon>Tracheophyta</taxon>
        <taxon>Spermatophyta</taxon>
        <taxon>Magnoliopsida</taxon>
        <taxon>Liliopsida</taxon>
        <taxon>Poales</taxon>
        <taxon>Poaceae</taxon>
        <taxon>PACMAD clade</taxon>
        <taxon>Panicoideae</taxon>
        <taxon>Andropogonodae</taxon>
        <taxon>Andropogoneae</taxon>
        <taxon>Tripsacinae</taxon>
        <taxon>Zea</taxon>
    </lineage>
</organism>
<proteinExistence type="predicted"/>
<feature type="compositionally biased region" description="Polar residues" evidence="1">
    <location>
        <begin position="79"/>
        <end position="94"/>
    </location>
</feature>
<evidence type="ECO:0000313" key="3">
    <source>
        <dbReference type="Proteomes" id="UP000251960"/>
    </source>
</evidence>
<name>A0A3L6ECN7_MAIZE</name>
<comment type="caution">
    <text evidence="2">The sequence shown here is derived from an EMBL/GenBank/DDBJ whole genome shotgun (WGS) entry which is preliminary data.</text>
</comment>
<feature type="compositionally biased region" description="Low complexity" evidence="1">
    <location>
        <begin position="96"/>
        <end position="110"/>
    </location>
</feature>
<dbReference type="Proteomes" id="UP000251960">
    <property type="component" value="Chromosome 6"/>
</dbReference>
<gene>
    <name evidence="2" type="ORF">Zm00014a_007179</name>
</gene>
<accession>A0A3L6ECN7</accession>
<evidence type="ECO:0000256" key="1">
    <source>
        <dbReference type="SAM" id="MobiDB-lite"/>
    </source>
</evidence>
<sequence length="110" mass="11476">MAMATPMLPSVVPHAMTTATVSLSGRRALWATPLPPVAALAVAGLASMTGRRHVGHEPRDSSQASTHGTWNAWPHRGSTRTFSPPANSPRQMAHTSPLPASSSSFSSPPT</sequence>
<feature type="region of interest" description="Disordered" evidence="1">
    <location>
        <begin position="51"/>
        <end position="110"/>
    </location>
</feature>